<name>A0A9J5ZRT6_SOLCO</name>
<dbReference type="AlphaFoldDB" id="A0A9J5ZRT6"/>
<protein>
    <submittedName>
        <fullName evidence="2">Uncharacterized protein</fullName>
    </submittedName>
</protein>
<feature type="region of interest" description="Disordered" evidence="1">
    <location>
        <begin position="1"/>
        <end position="53"/>
    </location>
</feature>
<evidence type="ECO:0000313" key="3">
    <source>
        <dbReference type="Proteomes" id="UP000824120"/>
    </source>
</evidence>
<evidence type="ECO:0000256" key="1">
    <source>
        <dbReference type="SAM" id="MobiDB-lite"/>
    </source>
</evidence>
<reference evidence="2 3" key="1">
    <citation type="submission" date="2020-09" db="EMBL/GenBank/DDBJ databases">
        <title>De no assembly of potato wild relative species, Solanum commersonii.</title>
        <authorList>
            <person name="Cho K."/>
        </authorList>
    </citation>
    <scope>NUCLEOTIDE SEQUENCE [LARGE SCALE GENOMIC DNA]</scope>
    <source>
        <strain evidence="2">LZ3.2</strain>
        <tissue evidence="2">Leaf</tissue>
    </source>
</reference>
<dbReference type="Proteomes" id="UP000824120">
    <property type="component" value="Chromosome 3"/>
</dbReference>
<proteinExistence type="predicted"/>
<feature type="compositionally biased region" description="Low complexity" evidence="1">
    <location>
        <begin position="29"/>
        <end position="50"/>
    </location>
</feature>
<gene>
    <name evidence="2" type="ORF">H5410_014643</name>
</gene>
<organism evidence="2 3">
    <name type="scientific">Solanum commersonii</name>
    <name type="common">Commerson's wild potato</name>
    <name type="synonym">Commerson's nightshade</name>
    <dbReference type="NCBI Taxonomy" id="4109"/>
    <lineage>
        <taxon>Eukaryota</taxon>
        <taxon>Viridiplantae</taxon>
        <taxon>Streptophyta</taxon>
        <taxon>Embryophyta</taxon>
        <taxon>Tracheophyta</taxon>
        <taxon>Spermatophyta</taxon>
        <taxon>Magnoliopsida</taxon>
        <taxon>eudicotyledons</taxon>
        <taxon>Gunneridae</taxon>
        <taxon>Pentapetalae</taxon>
        <taxon>asterids</taxon>
        <taxon>lamiids</taxon>
        <taxon>Solanales</taxon>
        <taxon>Solanaceae</taxon>
        <taxon>Solanoideae</taxon>
        <taxon>Solaneae</taxon>
        <taxon>Solanum</taxon>
    </lineage>
</organism>
<feature type="region of interest" description="Disordered" evidence="1">
    <location>
        <begin position="113"/>
        <end position="144"/>
    </location>
</feature>
<evidence type="ECO:0000313" key="2">
    <source>
        <dbReference type="EMBL" id="KAG5614819.1"/>
    </source>
</evidence>
<keyword evidence="3" id="KW-1185">Reference proteome</keyword>
<accession>A0A9J5ZRT6</accession>
<comment type="caution">
    <text evidence="2">The sequence shown here is derived from an EMBL/GenBank/DDBJ whole genome shotgun (WGS) entry which is preliminary data.</text>
</comment>
<dbReference type="EMBL" id="JACXVP010000003">
    <property type="protein sequence ID" value="KAG5614819.1"/>
    <property type="molecule type" value="Genomic_DNA"/>
</dbReference>
<sequence length="144" mass="15330">MVFTGGGHLVSHGSGPHSHGFTEGGHLVSGGHHVPYGSGPHSHGSNSPNGVGIISDVSFRENEFPFQHDLESIESPACTSPDMFAYDDHTITIDRLELSSEASELPSAAFELPIPLAPHSPPNTFEAQLKRSTRSSKPPELPEN</sequence>